<keyword evidence="1" id="KW-0732">Signal</keyword>
<organism evidence="2 3">
    <name type="scientific">Vulcanimicrobium alpinum</name>
    <dbReference type="NCBI Taxonomy" id="3016050"/>
    <lineage>
        <taxon>Bacteria</taxon>
        <taxon>Bacillati</taxon>
        <taxon>Vulcanimicrobiota</taxon>
        <taxon>Vulcanimicrobiia</taxon>
        <taxon>Vulcanimicrobiales</taxon>
        <taxon>Vulcanimicrobiaceae</taxon>
        <taxon>Vulcanimicrobium</taxon>
    </lineage>
</organism>
<keyword evidence="3" id="KW-1185">Reference proteome</keyword>
<accession>A0AAN1XYH5</accession>
<dbReference type="RefSeq" id="WP_317995300.1">
    <property type="nucleotide sequence ID" value="NZ_AP025523.1"/>
</dbReference>
<evidence type="ECO:0000313" key="3">
    <source>
        <dbReference type="Proteomes" id="UP001317532"/>
    </source>
</evidence>
<sequence>MRNALRGVAVLAALAAAAAAPAAADPVDATFSITINALDGHHQVNGGTSDRLNFAPLPLGELVLRSRRESVRIEGLPPVTFGYSGAGDGADSTRLSIVNATLRHGFDGGWFLGAGQTIYNQSTTYTSVQSGYIYTRGDTVIPIVGSEVQFSRVTGARFEAGRIVERGGNRVEAWLAVNPKMHGVQYTRIPSSTFCSGFGSGGPTGCGQYAPTFADPENATQVDATLSFTLRVSKHGDVIYGMRYLNYGAHYDDIPGQLADRNVGFAPAFGYRFRF</sequence>
<evidence type="ECO:0000256" key="1">
    <source>
        <dbReference type="SAM" id="SignalP"/>
    </source>
</evidence>
<feature type="signal peptide" evidence="1">
    <location>
        <begin position="1"/>
        <end position="24"/>
    </location>
</feature>
<evidence type="ECO:0008006" key="4">
    <source>
        <dbReference type="Google" id="ProtNLM"/>
    </source>
</evidence>
<dbReference type="Proteomes" id="UP001317532">
    <property type="component" value="Chromosome"/>
</dbReference>
<feature type="chain" id="PRO_5043052716" description="Outer membrane protein beta-barrel domain-containing protein" evidence="1">
    <location>
        <begin position="25"/>
        <end position="275"/>
    </location>
</feature>
<protein>
    <recommendedName>
        <fullName evidence="4">Outer membrane protein beta-barrel domain-containing protein</fullName>
    </recommendedName>
</protein>
<dbReference type="EMBL" id="AP025523">
    <property type="protein sequence ID" value="BDE07726.1"/>
    <property type="molecule type" value="Genomic_DNA"/>
</dbReference>
<dbReference type="AlphaFoldDB" id="A0AAN1XYH5"/>
<proteinExistence type="predicted"/>
<reference evidence="2 3" key="1">
    <citation type="journal article" date="2022" name="ISME Commun">
        <title>Vulcanimicrobium alpinus gen. nov. sp. nov., the first cultivated representative of the candidate phylum 'Eremiobacterota', is a metabolically versatile aerobic anoxygenic phototroph.</title>
        <authorList>
            <person name="Yabe S."/>
            <person name="Muto K."/>
            <person name="Abe K."/>
            <person name="Yokota A."/>
            <person name="Staudigel H."/>
            <person name="Tebo B.M."/>
        </authorList>
    </citation>
    <scope>NUCLEOTIDE SEQUENCE [LARGE SCALE GENOMIC DNA]</scope>
    <source>
        <strain evidence="2 3">WC8-2</strain>
    </source>
</reference>
<name>A0AAN1XYH5_UNVUL</name>
<evidence type="ECO:0000313" key="2">
    <source>
        <dbReference type="EMBL" id="BDE07726.1"/>
    </source>
</evidence>
<gene>
    <name evidence="2" type="ORF">WPS_30020</name>
</gene>
<dbReference type="KEGG" id="vab:WPS_30020"/>